<gene>
    <name evidence="1" type="ORF">HPB47_003308</name>
</gene>
<organism evidence="1 2">
    <name type="scientific">Ixodes persulcatus</name>
    <name type="common">Taiga tick</name>
    <dbReference type="NCBI Taxonomy" id="34615"/>
    <lineage>
        <taxon>Eukaryota</taxon>
        <taxon>Metazoa</taxon>
        <taxon>Ecdysozoa</taxon>
        <taxon>Arthropoda</taxon>
        <taxon>Chelicerata</taxon>
        <taxon>Arachnida</taxon>
        <taxon>Acari</taxon>
        <taxon>Parasitiformes</taxon>
        <taxon>Ixodida</taxon>
        <taxon>Ixodoidea</taxon>
        <taxon>Ixodidae</taxon>
        <taxon>Ixodinae</taxon>
        <taxon>Ixodes</taxon>
    </lineage>
</organism>
<dbReference type="EMBL" id="JABSTQ010010478">
    <property type="protein sequence ID" value="KAG0420753.1"/>
    <property type="molecule type" value="Genomic_DNA"/>
</dbReference>
<comment type="caution">
    <text evidence="1">The sequence shown here is derived from an EMBL/GenBank/DDBJ whole genome shotgun (WGS) entry which is preliminary data.</text>
</comment>
<evidence type="ECO:0000313" key="2">
    <source>
        <dbReference type="Proteomes" id="UP000805193"/>
    </source>
</evidence>
<evidence type="ECO:0000313" key="1">
    <source>
        <dbReference type="EMBL" id="KAG0420753.1"/>
    </source>
</evidence>
<proteinExistence type="predicted"/>
<keyword evidence="2" id="KW-1185">Reference proteome</keyword>
<accession>A0AC60PJW2</accession>
<sequence length="298" mass="31161">MPQELRDKLQTAPIPRNMNPSLHAGHRKAQAETSDTQTRQLFETFLEVMASSFFEGRLVLVTGGGSGIGRCVCHALARGGSRVIVADIDLNAAEATLGSLPGTNHIALQVDVGESKSVAALFESISKLCSQPASIVINSAGMGNQTTPLVHVTEKYFDDIIRVNLKGTFLVNQAAARAMTAGSVREGAIVNIASKVATYCSPGWSAYAAAKAGVVALTKVAAKELASLGIRVNCVLPTVTDTPMSAQGKHTEERKKLLAAIPLKRACSPEEVTEVILFLCGPGSSFMTGAAVDISGGL</sequence>
<dbReference type="Proteomes" id="UP000805193">
    <property type="component" value="Unassembled WGS sequence"/>
</dbReference>
<name>A0AC60PJW2_IXOPE</name>
<reference evidence="1 2" key="1">
    <citation type="journal article" date="2020" name="Cell">
        <title>Large-Scale Comparative Analyses of Tick Genomes Elucidate Their Genetic Diversity and Vector Capacities.</title>
        <authorList>
            <consortium name="Tick Genome and Microbiome Consortium (TIGMIC)"/>
            <person name="Jia N."/>
            <person name="Wang J."/>
            <person name="Shi W."/>
            <person name="Du L."/>
            <person name="Sun Y."/>
            <person name="Zhan W."/>
            <person name="Jiang J.F."/>
            <person name="Wang Q."/>
            <person name="Zhang B."/>
            <person name="Ji P."/>
            <person name="Bell-Sakyi L."/>
            <person name="Cui X.M."/>
            <person name="Yuan T.T."/>
            <person name="Jiang B.G."/>
            <person name="Yang W.F."/>
            <person name="Lam T.T."/>
            <person name="Chang Q.C."/>
            <person name="Ding S.J."/>
            <person name="Wang X.J."/>
            <person name="Zhu J.G."/>
            <person name="Ruan X.D."/>
            <person name="Zhao L."/>
            <person name="Wei J.T."/>
            <person name="Ye R.Z."/>
            <person name="Que T.C."/>
            <person name="Du C.H."/>
            <person name="Zhou Y.H."/>
            <person name="Cheng J.X."/>
            <person name="Dai P.F."/>
            <person name="Guo W.B."/>
            <person name="Han X.H."/>
            <person name="Huang E.J."/>
            <person name="Li L.F."/>
            <person name="Wei W."/>
            <person name="Gao Y.C."/>
            <person name="Liu J.Z."/>
            <person name="Shao H.Z."/>
            <person name="Wang X."/>
            <person name="Wang C.C."/>
            <person name="Yang T.C."/>
            <person name="Huo Q.B."/>
            <person name="Li W."/>
            <person name="Chen H.Y."/>
            <person name="Chen S.E."/>
            <person name="Zhou L.G."/>
            <person name="Ni X.B."/>
            <person name="Tian J.H."/>
            <person name="Sheng Y."/>
            <person name="Liu T."/>
            <person name="Pan Y.S."/>
            <person name="Xia L.Y."/>
            <person name="Li J."/>
            <person name="Zhao F."/>
            <person name="Cao W.C."/>
        </authorList>
    </citation>
    <scope>NUCLEOTIDE SEQUENCE [LARGE SCALE GENOMIC DNA]</scope>
    <source>
        <strain evidence="1">Iper-2018</strain>
    </source>
</reference>
<protein>
    <submittedName>
        <fullName evidence="1">Uncharacterized protein</fullName>
    </submittedName>
</protein>